<evidence type="ECO:0000313" key="5">
    <source>
        <dbReference type="EMBL" id="CAF4060381.1"/>
    </source>
</evidence>
<proteinExistence type="predicted"/>
<dbReference type="Proteomes" id="UP000663836">
    <property type="component" value="Unassembled WGS sequence"/>
</dbReference>
<evidence type="ECO:0000313" key="6">
    <source>
        <dbReference type="Proteomes" id="UP000663882"/>
    </source>
</evidence>
<evidence type="ECO:0000313" key="3">
    <source>
        <dbReference type="EMBL" id="CAF1448425.1"/>
    </source>
</evidence>
<dbReference type="AlphaFoldDB" id="A0A815PFU2"/>
<evidence type="ECO:0000313" key="4">
    <source>
        <dbReference type="EMBL" id="CAF3972390.1"/>
    </source>
</evidence>
<feature type="compositionally biased region" description="Polar residues" evidence="1">
    <location>
        <begin position="136"/>
        <end position="146"/>
    </location>
</feature>
<name>A0A815PFU2_9BILA</name>
<dbReference type="EMBL" id="CAJOBD010003928">
    <property type="protein sequence ID" value="CAF3972390.1"/>
    <property type="molecule type" value="Genomic_DNA"/>
</dbReference>
<sequence length="399" mass="45696">MASAMLPKSLQRTDSTGQLNVFLLVKKKLNDDLLIVSREDLPPALRSGRVVLNQKIIFRDEERNNIEGVIVYMHTDRNNCLAFKKYMIENKMQHMNELDSAVNSSNSRPSSSRIDIGTTLPKSIPKNPSVRPPTQKPTKFTTSNKKSATAQFNLSSEFEVHQENGGNNDNILIDVGNCSSFSTTNSNKKNKTQTMFDGTFDASITITDENENGIDIYLDRINQLSLKVQQQAQLLKQRDAEIKRLQSTMIEIPTDQATQDYICHMGDKIRQNTKEHIYVGNLTDDARLLGINVQQLKEILNMEDAITSIAREIFKKMIPEHKRTVKHWNDLPEDIILKEKLLIQFLERYYGPLKVVSKKVHISLVGCLRNDRGKQKKMQQQVEMIANNDEHNDHLEKNY</sequence>
<feature type="compositionally biased region" description="Low complexity" evidence="1">
    <location>
        <begin position="103"/>
        <end position="113"/>
    </location>
</feature>
<dbReference type="OrthoDB" id="10021947at2759"/>
<organism evidence="3 6">
    <name type="scientific">Rotaria sordida</name>
    <dbReference type="NCBI Taxonomy" id="392033"/>
    <lineage>
        <taxon>Eukaryota</taxon>
        <taxon>Metazoa</taxon>
        <taxon>Spiralia</taxon>
        <taxon>Gnathifera</taxon>
        <taxon>Rotifera</taxon>
        <taxon>Eurotatoria</taxon>
        <taxon>Bdelloidea</taxon>
        <taxon>Philodinida</taxon>
        <taxon>Philodinidae</taxon>
        <taxon>Rotaria</taxon>
    </lineage>
</organism>
<dbReference type="Proteomes" id="UP000663864">
    <property type="component" value="Unassembled WGS sequence"/>
</dbReference>
<dbReference type="Proteomes" id="UP000663823">
    <property type="component" value="Unassembled WGS sequence"/>
</dbReference>
<dbReference type="EMBL" id="CAJOAX010009653">
    <property type="protein sequence ID" value="CAF4060381.1"/>
    <property type="molecule type" value="Genomic_DNA"/>
</dbReference>
<comment type="caution">
    <text evidence="3">The sequence shown here is derived from an EMBL/GenBank/DDBJ whole genome shotgun (WGS) entry which is preliminary data.</text>
</comment>
<feature type="region of interest" description="Disordered" evidence="1">
    <location>
        <begin position="99"/>
        <end position="146"/>
    </location>
</feature>
<dbReference type="EMBL" id="CAJNOT010003962">
    <property type="protein sequence ID" value="CAF1408704.1"/>
    <property type="molecule type" value="Genomic_DNA"/>
</dbReference>
<evidence type="ECO:0000313" key="2">
    <source>
        <dbReference type="EMBL" id="CAF1408704.1"/>
    </source>
</evidence>
<reference evidence="3" key="1">
    <citation type="submission" date="2021-02" db="EMBL/GenBank/DDBJ databases">
        <authorList>
            <person name="Nowell W R."/>
        </authorList>
    </citation>
    <scope>NUCLEOTIDE SEQUENCE</scope>
</reference>
<gene>
    <name evidence="4" type="ORF">JBS370_LOCUS24710</name>
    <name evidence="5" type="ORF">OTI717_LOCUS32114</name>
    <name evidence="3" type="ORF">RFH988_LOCUS36647</name>
    <name evidence="2" type="ORF">ZHD862_LOCUS33447</name>
</gene>
<evidence type="ECO:0000256" key="1">
    <source>
        <dbReference type="SAM" id="MobiDB-lite"/>
    </source>
</evidence>
<protein>
    <recommendedName>
        <fullName evidence="7">BEN domain-containing protein</fullName>
    </recommendedName>
</protein>
<dbReference type="EMBL" id="CAJNOO010006484">
    <property type="protein sequence ID" value="CAF1448425.1"/>
    <property type="molecule type" value="Genomic_DNA"/>
</dbReference>
<accession>A0A815PFU2</accession>
<dbReference type="Proteomes" id="UP000663882">
    <property type="component" value="Unassembled WGS sequence"/>
</dbReference>
<evidence type="ECO:0008006" key="7">
    <source>
        <dbReference type="Google" id="ProtNLM"/>
    </source>
</evidence>